<dbReference type="Pfam" id="PF13328">
    <property type="entry name" value="HD_4"/>
    <property type="match status" value="1"/>
</dbReference>
<dbReference type="Proteomes" id="UP000179769">
    <property type="component" value="Unassembled WGS sequence"/>
</dbReference>
<dbReference type="GO" id="GO:0008893">
    <property type="term" value="F:guanosine-3',5'-bis(diphosphate) 3'-diphosphatase activity"/>
    <property type="evidence" value="ECO:0007669"/>
    <property type="project" value="TreeGrafter"/>
</dbReference>
<feature type="non-terminal residue" evidence="3">
    <location>
        <position position="175"/>
    </location>
</feature>
<gene>
    <name evidence="3" type="ORF">BBK14_34155</name>
</gene>
<protein>
    <submittedName>
        <fullName evidence="3">Phosphohydrolase</fullName>
    </submittedName>
</protein>
<feature type="compositionally biased region" description="Polar residues" evidence="1">
    <location>
        <begin position="166"/>
        <end position="175"/>
    </location>
</feature>
<comment type="caution">
    <text evidence="3">The sequence shown here is derived from an EMBL/GenBank/DDBJ whole genome shotgun (WGS) entry which is preliminary data.</text>
</comment>
<feature type="domain" description="HD/PDEase" evidence="2">
    <location>
        <begin position="48"/>
        <end position="159"/>
    </location>
</feature>
<dbReference type="EMBL" id="MAXA01000193">
    <property type="protein sequence ID" value="OHV29436.1"/>
    <property type="molecule type" value="Genomic_DNA"/>
</dbReference>
<dbReference type="RefSeq" id="WP_071063165.1">
    <property type="nucleotide sequence ID" value="NZ_MAXA01000193.1"/>
</dbReference>
<dbReference type="PANTHER" id="PTHR46246">
    <property type="entry name" value="GUANOSINE-3',5'-BIS(DIPHOSPHATE) 3'-PYROPHOSPHOHYDROLASE MESH1"/>
    <property type="match status" value="1"/>
</dbReference>
<dbReference type="InterPro" id="IPR052194">
    <property type="entry name" value="MESH1"/>
</dbReference>
<evidence type="ECO:0000256" key="1">
    <source>
        <dbReference type="SAM" id="MobiDB-lite"/>
    </source>
</evidence>
<proteinExistence type="predicted"/>
<name>A0A1S1Q765_9ACTN</name>
<feature type="compositionally biased region" description="Basic and acidic residues" evidence="1">
    <location>
        <begin position="154"/>
        <end position="165"/>
    </location>
</feature>
<evidence type="ECO:0000313" key="4">
    <source>
        <dbReference type="Proteomes" id="UP000179769"/>
    </source>
</evidence>
<dbReference type="AlphaFoldDB" id="A0A1S1Q765"/>
<dbReference type="SMART" id="SM00471">
    <property type="entry name" value="HDc"/>
    <property type="match status" value="1"/>
</dbReference>
<dbReference type="InterPro" id="IPR003607">
    <property type="entry name" value="HD/PDEase_dom"/>
</dbReference>
<keyword evidence="3" id="KW-0378">Hydrolase</keyword>
<dbReference type="OrthoDB" id="9802385at2"/>
<dbReference type="Gene3D" id="1.10.3210.10">
    <property type="entry name" value="Hypothetical protein af1432"/>
    <property type="match status" value="1"/>
</dbReference>
<feature type="region of interest" description="Disordered" evidence="1">
    <location>
        <begin position="154"/>
        <end position="175"/>
    </location>
</feature>
<keyword evidence="4" id="KW-1185">Reference proteome</keyword>
<evidence type="ECO:0000313" key="3">
    <source>
        <dbReference type="EMBL" id="OHV29436.1"/>
    </source>
</evidence>
<organism evidence="3 4">
    <name type="scientific">Parafrankia soli</name>
    <dbReference type="NCBI Taxonomy" id="2599596"/>
    <lineage>
        <taxon>Bacteria</taxon>
        <taxon>Bacillati</taxon>
        <taxon>Actinomycetota</taxon>
        <taxon>Actinomycetes</taxon>
        <taxon>Frankiales</taxon>
        <taxon>Frankiaceae</taxon>
        <taxon>Parafrankia</taxon>
    </lineage>
</organism>
<sequence length="175" mass="19711">MLQVFEAAAGWPSVRERLARRIAEQDLASLDDAVAFAVRWHGDQTRPAGEPYVEHLLEVVCVLVEAIGTTDIDVLRAAVLHDVVEDTECSLEDVRERFGDRVAGLVDWVTKPVPSEGQTREEVRVAYLTRLLSAPDDALLVKLADRLSNVQRLDTHPRPEKRRSYYQETVRSVVP</sequence>
<reference evidence="4" key="1">
    <citation type="submission" date="2016-07" db="EMBL/GenBank/DDBJ databases">
        <title>Frankia sp. NRRL B-16219 Genome sequencing.</title>
        <authorList>
            <person name="Ghodhbane-Gtari F."/>
            <person name="Swanson E."/>
            <person name="Gueddou A."/>
            <person name="Louati M."/>
            <person name="Nouioui I."/>
            <person name="Hezbri K."/>
            <person name="Abebe-Akele F."/>
            <person name="Simpson S."/>
            <person name="Morris K."/>
            <person name="Thomas K."/>
            <person name="Gtari M."/>
            <person name="Tisa L.S."/>
        </authorList>
    </citation>
    <scope>NUCLEOTIDE SEQUENCE [LARGE SCALE GENOMIC DNA]</scope>
    <source>
        <strain evidence="4">NRRL B-16219</strain>
    </source>
</reference>
<evidence type="ECO:0000259" key="2">
    <source>
        <dbReference type="SMART" id="SM00471"/>
    </source>
</evidence>
<accession>A0A1S1Q765</accession>
<dbReference type="SUPFAM" id="SSF109604">
    <property type="entry name" value="HD-domain/PDEase-like"/>
    <property type="match status" value="1"/>
</dbReference>
<dbReference type="PANTHER" id="PTHR46246:SF1">
    <property type="entry name" value="GUANOSINE-3',5'-BIS(DIPHOSPHATE) 3'-PYROPHOSPHOHYDROLASE MESH1"/>
    <property type="match status" value="1"/>
</dbReference>